<dbReference type="EMBL" id="JAAVJI010000005">
    <property type="protein sequence ID" value="NJP01360.1"/>
    <property type="molecule type" value="Genomic_DNA"/>
</dbReference>
<dbReference type="RefSeq" id="WP_168083934.1">
    <property type="nucleotide sequence ID" value="NZ_JAAVJI010000005.1"/>
</dbReference>
<keyword evidence="2" id="KW-1185">Reference proteome</keyword>
<accession>A0ABX0YEK0</accession>
<comment type="caution">
    <text evidence="1">The sequence shown here is derived from an EMBL/GenBank/DDBJ whole genome shotgun (WGS) entry which is preliminary data.</text>
</comment>
<evidence type="ECO:0000313" key="1">
    <source>
        <dbReference type="EMBL" id="NJP01360.1"/>
    </source>
</evidence>
<proteinExistence type="predicted"/>
<organism evidence="1 2">
    <name type="scientific">Pseudomonas quercus</name>
    <dbReference type="NCBI Taxonomy" id="2722792"/>
    <lineage>
        <taxon>Bacteria</taxon>
        <taxon>Pseudomonadati</taxon>
        <taxon>Pseudomonadota</taxon>
        <taxon>Gammaproteobacteria</taxon>
        <taxon>Pseudomonadales</taxon>
        <taxon>Pseudomonadaceae</taxon>
        <taxon>Pseudomonas</taxon>
    </lineage>
</organism>
<name>A0ABX0YEK0_9PSED</name>
<evidence type="ECO:0000313" key="2">
    <source>
        <dbReference type="Proteomes" id="UP000746535"/>
    </source>
</evidence>
<reference evidence="1 2" key="1">
    <citation type="submission" date="2020-03" db="EMBL/GenBank/DDBJ databases">
        <authorList>
            <person name="Wang L."/>
            <person name="He N."/>
            <person name="Li Y."/>
            <person name="Fang Y."/>
            <person name="Zhang F."/>
        </authorList>
    </citation>
    <scope>NUCLEOTIDE SEQUENCE [LARGE SCALE GENOMIC DNA]</scope>
    <source>
        <strain evidence="2">hsmgli-8</strain>
    </source>
</reference>
<protein>
    <submittedName>
        <fullName evidence="1">Uncharacterized protein</fullName>
    </submittedName>
</protein>
<gene>
    <name evidence="1" type="ORF">HBH25_10860</name>
</gene>
<dbReference type="Proteomes" id="UP000746535">
    <property type="component" value="Unassembled WGS sequence"/>
</dbReference>
<sequence>MYGFDGYFYVQDLNTSSYAYKVLFTPLGPSASGCRDILEAELGCELVGLHLEMKFYLSEDATDGMIDFSTPKEMGFKPLSMASMTELGLGLALSIREIQAQIRPNGIAALVLDERPQLKDFYRRLYRKHAAILSEYGYKPQIYLGGQGYAVFEEGFAASVIERTQGAQVSGR</sequence>